<dbReference type="GO" id="GO:0003677">
    <property type="term" value="F:DNA binding"/>
    <property type="evidence" value="ECO:0007669"/>
    <property type="project" value="InterPro"/>
</dbReference>
<sequence length="785" mass="85950">MLVIRSLSLVKILVTCLANGNEAAEVFAAGITLWLILRIPSREAQNEQGQNLMSLTKDRMEGTDIVLQGPAMSAAGAKTAVAVKGRPKRGLRPGYVRAIEALLGLMITTIEGSEAWICGLLQGNTEQALLRPASFELQESDISVDFLLETWRKCNLAKKAGELLAPESLEMDEDGTDSTRYFDTKVVEALAISQSSREGDTTALLTPMNTDTTPHEVTIIDSPPTFLVHTSNQSADAVSLVSTVPQQKYPTSNSKRSSVTLIPQLPTNWPHLMDVYFETTHSWLPISQKHELLRTAYTVANNPSTSANAPSSGELAFLHAVLMYASHKASTIQTLPKPSLDDSYGDGSPRALTQSSLFSNPVSYDLGHIRAFLVLSLLDMDQDRWSKAWISIGRAVYTAISLGLISRDSTEIHSVFNEDVKRTLLGCVILETIIASRLGTATCLQSSDISPKSLLVTDGIEEWEPWQPRILVDSRAVTTRQVSNPHMPGHVISTFNRFVQVIAHLNGLVNKQKQPTPDSSLHEIMLACQENLLEEPSTAVDIPPQKLGLWMASVATLEVAAAKRLASHGTHSRRPDGYWQSISSLVQLIETRAHFWGRCSMSPVVQSCLELLKKAIASHQLQCGDTAAQDEFDLLHRTIAASMGSLQPASNRESGLDDISITPTTNISNPPAFIDEPPPLQADTIPDISASTFTLETQLDLMHSSMRHHDISTSVLPQSLGAEDNANFETTRSSLEEDLEDDGLFDSLATLDSTDWLANPPEFMQHLGLLDNPSKTMENIFDMEF</sequence>
<dbReference type="InterPro" id="IPR007219">
    <property type="entry name" value="XnlR_reg_dom"/>
</dbReference>
<dbReference type="Pfam" id="PF04082">
    <property type="entry name" value="Fungal_trans"/>
    <property type="match status" value="1"/>
</dbReference>
<reference evidence="5 6" key="1">
    <citation type="submission" date="2020-02" db="EMBL/GenBank/DDBJ databases">
        <title>Identification and distribution of gene clusters putatively required for synthesis of sphingolipid metabolism inhibitors in phylogenetically diverse species of the filamentous fungus Fusarium.</title>
        <authorList>
            <person name="Kim H.-S."/>
            <person name="Busman M."/>
            <person name="Brown D.W."/>
            <person name="Divon H."/>
            <person name="Uhlig S."/>
            <person name="Proctor R.H."/>
        </authorList>
    </citation>
    <scope>NUCLEOTIDE SEQUENCE [LARGE SCALE GENOMIC DNA]</scope>
    <source>
        <strain evidence="5 6">NRRL 2903</strain>
    </source>
</reference>
<keyword evidence="1" id="KW-0539">Nucleus</keyword>
<keyword evidence="6" id="KW-1185">Reference proteome</keyword>
<dbReference type="InterPro" id="IPR052783">
    <property type="entry name" value="Metabolic/Drug-Res_Regulator"/>
</dbReference>
<dbReference type="PANTHER" id="PTHR47655">
    <property type="entry name" value="QUINIC ACID UTILIZATION ACTIVATOR"/>
    <property type="match status" value="1"/>
</dbReference>
<accession>A0AAN5Z3N1</accession>
<keyword evidence="3" id="KW-0732">Signal</keyword>
<dbReference type="GO" id="GO:0006351">
    <property type="term" value="P:DNA-templated transcription"/>
    <property type="evidence" value="ECO:0007669"/>
    <property type="project" value="InterPro"/>
</dbReference>
<organism evidence="5 6">
    <name type="scientific">Fusarium austroamericanum</name>
    <dbReference type="NCBI Taxonomy" id="282268"/>
    <lineage>
        <taxon>Eukaryota</taxon>
        <taxon>Fungi</taxon>
        <taxon>Dikarya</taxon>
        <taxon>Ascomycota</taxon>
        <taxon>Pezizomycotina</taxon>
        <taxon>Sordariomycetes</taxon>
        <taxon>Hypocreomycetidae</taxon>
        <taxon>Hypocreales</taxon>
        <taxon>Nectriaceae</taxon>
        <taxon>Fusarium</taxon>
    </lineage>
</organism>
<feature type="chain" id="PRO_5043027548" description="Xylanolytic transcriptional activator regulatory domain-containing protein" evidence="3">
    <location>
        <begin position="24"/>
        <end position="785"/>
    </location>
</feature>
<evidence type="ECO:0000256" key="2">
    <source>
        <dbReference type="SAM" id="MobiDB-lite"/>
    </source>
</evidence>
<feature type="signal peptide" evidence="3">
    <location>
        <begin position="1"/>
        <end position="23"/>
    </location>
</feature>
<protein>
    <recommendedName>
        <fullName evidence="4">Xylanolytic transcriptional activator regulatory domain-containing protein</fullName>
    </recommendedName>
</protein>
<dbReference type="SMART" id="SM00906">
    <property type="entry name" value="Fungal_trans"/>
    <property type="match status" value="1"/>
</dbReference>
<proteinExistence type="predicted"/>
<dbReference type="PANTHER" id="PTHR47655:SF2">
    <property type="entry name" value="QUINIC ACID UTILIZATION ACTIVATOR"/>
    <property type="match status" value="1"/>
</dbReference>
<evidence type="ECO:0000313" key="5">
    <source>
        <dbReference type="EMBL" id="KAF5232051.1"/>
    </source>
</evidence>
<dbReference type="AlphaFoldDB" id="A0AAN5Z3N1"/>
<evidence type="ECO:0000256" key="3">
    <source>
        <dbReference type="SAM" id="SignalP"/>
    </source>
</evidence>
<dbReference type="GO" id="GO:0008270">
    <property type="term" value="F:zinc ion binding"/>
    <property type="evidence" value="ECO:0007669"/>
    <property type="project" value="InterPro"/>
</dbReference>
<dbReference type="GO" id="GO:0045944">
    <property type="term" value="P:positive regulation of transcription by RNA polymerase II"/>
    <property type="evidence" value="ECO:0007669"/>
    <property type="project" value="TreeGrafter"/>
</dbReference>
<feature type="region of interest" description="Disordered" evidence="2">
    <location>
        <begin position="646"/>
        <end position="681"/>
    </location>
</feature>
<evidence type="ECO:0000256" key="1">
    <source>
        <dbReference type="ARBA" id="ARBA00023242"/>
    </source>
</evidence>
<dbReference type="CDD" id="cd12148">
    <property type="entry name" value="fungal_TF_MHR"/>
    <property type="match status" value="1"/>
</dbReference>
<dbReference type="GO" id="GO:0003700">
    <property type="term" value="F:DNA-binding transcription factor activity"/>
    <property type="evidence" value="ECO:0007669"/>
    <property type="project" value="TreeGrafter"/>
</dbReference>
<comment type="caution">
    <text evidence="5">The sequence shown here is derived from an EMBL/GenBank/DDBJ whole genome shotgun (WGS) entry which is preliminary data.</text>
</comment>
<dbReference type="Proteomes" id="UP000537989">
    <property type="component" value="Unassembled WGS sequence"/>
</dbReference>
<evidence type="ECO:0000313" key="6">
    <source>
        <dbReference type="Proteomes" id="UP000537989"/>
    </source>
</evidence>
<evidence type="ECO:0000259" key="4">
    <source>
        <dbReference type="SMART" id="SM00906"/>
    </source>
</evidence>
<name>A0AAN5Z3N1_FUSAU</name>
<feature type="domain" description="Xylanolytic transcriptional activator regulatory" evidence="4">
    <location>
        <begin position="388"/>
        <end position="459"/>
    </location>
</feature>
<gene>
    <name evidence="5" type="ORF">FAUST_8913</name>
</gene>
<dbReference type="EMBL" id="JAAMOD010000295">
    <property type="protein sequence ID" value="KAF5232051.1"/>
    <property type="molecule type" value="Genomic_DNA"/>
</dbReference>